<proteinExistence type="predicted"/>
<dbReference type="EMBL" id="DQAY01000045">
    <property type="protein sequence ID" value="HCO22766.1"/>
    <property type="molecule type" value="Genomic_DNA"/>
</dbReference>
<comment type="caution">
    <text evidence="1">The sequence shown here is derived from an EMBL/GenBank/DDBJ whole genome shotgun (WGS) entry which is preliminary data.</text>
</comment>
<accession>A0A3D3R2F3</accession>
<evidence type="ECO:0000313" key="1">
    <source>
        <dbReference type="EMBL" id="HCO22766.1"/>
    </source>
</evidence>
<reference evidence="1 2" key="1">
    <citation type="journal article" date="2018" name="Nat. Biotechnol.">
        <title>A standardized bacterial taxonomy based on genome phylogeny substantially revises the tree of life.</title>
        <authorList>
            <person name="Parks D.H."/>
            <person name="Chuvochina M."/>
            <person name="Waite D.W."/>
            <person name="Rinke C."/>
            <person name="Skarshewski A."/>
            <person name="Chaumeil P.A."/>
            <person name="Hugenholtz P."/>
        </authorList>
    </citation>
    <scope>NUCLEOTIDE SEQUENCE [LARGE SCALE GENOMIC DNA]</scope>
    <source>
        <strain evidence="1">UBA9375</strain>
    </source>
</reference>
<evidence type="ECO:0000313" key="2">
    <source>
        <dbReference type="Proteomes" id="UP000263642"/>
    </source>
</evidence>
<name>A0A3D3R2F3_9PLAN</name>
<dbReference type="Proteomes" id="UP000263642">
    <property type="component" value="Unassembled WGS sequence"/>
</dbReference>
<organism evidence="1 2">
    <name type="scientific">Gimesia maris</name>
    <dbReference type="NCBI Taxonomy" id="122"/>
    <lineage>
        <taxon>Bacteria</taxon>
        <taxon>Pseudomonadati</taxon>
        <taxon>Planctomycetota</taxon>
        <taxon>Planctomycetia</taxon>
        <taxon>Planctomycetales</taxon>
        <taxon>Planctomycetaceae</taxon>
        <taxon>Gimesia</taxon>
    </lineage>
</organism>
<sequence length="92" mass="10896">MRTVQSYRLLYGRRADTTTVVNVHYYRKANPFRFDQQSTAGWPRMKFEVVKDNRKLTEQWRDLNDNVPIQDHDALTPVCVFINLLVGLPGKW</sequence>
<gene>
    <name evidence="1" type="ORF">DIT97_06800</name>
</gene>
<protein>
    <submittedName>
        <fullName evidence="1">Uncharacterized protein</fullName>
    </submittedName>
</protein>
<dbReference type="AlphaFoldDB" id="A0A3D3R2F3"/>